<evidence type="ECO:0000256" key="2">
    <source>
        <dbReference type="ARBA" id="ARBA00022670"/>
    </source>
</evidence>
<feature type="region of interest" description="Disordered" evidence="8">
    <location>
        <begin position="1"/>
        <end position="30"/>
    </location>
</feature>
<accession>A0A2H1W8S5</accession>
<dbReference type="AlphaFoldDB" id="A0A2H1W8S5"/>
<dbReference type="EMBL" id="ODYU01007062">
    <property type="protein sequence ID" value="SOQ49499.1"/>
    <property type="molecule type" value="Genomic_DNA"/>
</dbReference>
<dbReference type="PANTHER" id="PTHR28631">
    <property type="entry name" value="UPF0692 PROTEIN C19ORF54"/>
    <property type="match status" value="1"/>
</dbReference>
<feature type="compositionally biased region" description="Pro residues" evidence="8">
    <location>
        <begin position="1"/>
        <end position="15"/>
    </location>
</feature>
<protein>
    <recommendedName>
        <fullName evidence="5">Actin maturation protease</fullName>
    </recommendedName>
    <alternativeName>
        <fullName evidence="6">Actin aminopeptidase ACTMAP</fullName>
    </alternativeName>
</protein>
<evidence type="ECO:0000256" key="8">
    <source>
        <dbReference type="SAM" id="MobiDB-lite"/>
    </source>
</evidence>
<evidence type="ECO:0000256" key="6">
    <source>
        <dbReference type="ARBA" id="ARBA00034908"/>
    </source>
</evidence>
<comment type="catalytic activity">
    <reaction evidence="7">
        <text>N-terminal N(alpha)-acetyl-L-cysteinyl-L-aspartyl-[protein] + H2O = N-terminal L-aspartyl-[protein] + N-acetyl-L-cysteine</text>
        <dbReference type="Rhea" id="RHEA:74579"/>
        <dbReference type="Rhea" id="RHEA-COMP:12669"/>
        <dbReference type="Rhea" id="RHEA-COMP:18395"/>
        <dbReference type="ChEBI" id="CHEBI:15377"/>
        <dbReference type="ChEBI" id="CHEBI:64720"/>
        <dbReference type="ChEBI" id="CHEBI:78236"/>
        <dbReference type="ChEBI" id="CHEBI:193599"/>
    </reaction>
    <physiologicalReaction direction="left-to-right" evidence="7">
        <dbReference type="Rhea" id="RHEA:74580"/>
    </physiologicalReaction>
</comment>
<dbReference type="GO" id="GO:0006508">
    <property type="term" value="P:proteolysis"/>
    <property type="evidence" value="ECO:0007669"/>
    <property type="project" value="UniProtKB-KW"/>
</dbReference>
<dbReference type="PANTHER" id="PTHR28631:SF1">
    <property type="entry name" value="ACTIN MATURATION PROTEASE"/>
    <property type="match status" value="1"/>
</dbReference>
<keyword evidence="3" id="KW-0378">Hydrolase</keyword>
<evidence type="ECO:0000256" key="5">
    <source>
        <dbReference type="ARBA" id="ARBA00034848"/>
    </source>
</evidence>
<dbReference type="GO" id="GO:0004177">
    <property type="term" value="F:aminopeptidase activity"/>
    <property type="evidence" value="ECO:0007669"/>
    <property type="project" value="UniProtKB-KW"/>
</dbReference>
<evidence type="ECO:0000256" key="4">
    <source>
        <dbReference type="ARBA" id="ARBA00034725"/>
    </source>
</evidence>
<keyword evidence="1" id="KW-0031">Aminopeptidase</keyword>
<reference evidence="9" key="1">
    <citation type="submission" date="2016-07" db="EMBL/GenBank/DDBJ databases">
        <authorList>
            <person name="Bretaudeau A."/>
        </authorList>
    </citation>
    <scope>NUCLEOTIDE SEQUENCE</scope>
    <source>
        <strain evidence="9">Rice</strain>
        <tissue evidence="9">Whole body</tissue>
    </source>
</reference>
<evidence type="ECO:0000256" key="3">
    <source>
        <dbReference type="ARBA" id="ARBA00022801"/>
    </source>
</evidence>
<dbReference type="InterPro" id="IPR040043">
    <property type="entry name" value="ACTMAP"/>
</dbReference>
<comment type="similarity">
    <text evidence="4">Belongs to the ACTMAP family.</text>
</comment>
<evidence type="ECO:0000256" key="1">
    <source>
        <dbReference type="ARBA" id="ARBA00022438"/>
    </source>
</evidence>
<name>A0A2H1W8S5_SPOFR</name>
<proteinExistence type="inferred from homology"/>
<dbReference type="Pfam" id="PF21646">
    <property type="entry name" value="ACTMAP-like_C"/>
    <property type="match status" value="1"/>
</dbReference>
<evidence type="ECO:0000256" key="7">
    <source>
        <dbReference type="ARBA" id="ARBA00049041"/>
    </source>
</evidence>
<keyword evidence="2" id="KW-0645">Protease</keyword>
<organism evidence="9">
    <name type="scientific">Spodoptera frugiperda</name>
    <name type="common">Fall armyworm</name>
    <dbReference type="NCBI Taxonomy" id="7108"/>
    <lineage>
        <taxon>Eukaryota</taxon>
        <taxon>Metazoa</taxon>
        <taxon>Ecdysozoa</taxon>
        <taxon>Arthropoda</taxon>
        <taxon>Hexapoda</taxon>
        <taxon>Insecta</taxon>
        <taxon>Pterygota</taxon>
        <taxon>Neoptera</taxon>
        <taxon>Endopterygota</taxon>
        <taxon>Lepidoptera</taxon>
        <taxon>Glossata</taxon>
        <taxon>Ditrysia</taxon>
        <taxon>Noctuoidea</taxon>
        <taxon>Noctuidae</taxon>
        <taxon>Amphipyrinae</taxon>
        <taxon>Spodoptera</taxon>
    </lineage>
</organism>
<gene>
    <name evidence="9" type="ORF">SFRICE_007712</name>
</gene>
<sequence>MKMCTIPPPPPPPTLPNINSPTNVQKNGQINEPSFDPEICTWASEHPELREACFKNRICYEKPPFAYKYRYFESIMQIGPTCGLVALSMAVNGEASPDELLSIAKLEGYTSNGEMFSCKNMVKLTEKAFSLAEIEGVSCTLEKGGLYSSETIERLLNGAVLLVPYDADCNHSPCLKNGHTAHWAIVCGIIIVNHPGEDYISDQKNIYVLCRHGKSKYLSAWNLYDLAQSNNNLYEFSPKKGADGLVYVLPDGGIGGENGLRDQFLIFEGY</sequence>
<evidence type="ECO:0000313" key="9">
    <source>
        <dbReference type="EMBL" id="SOQ49499.1"/>
    </source>
</evidence>